<keyword evidence="2 5" id="KW-0067">ATP-binding</keyword>
<name>A0A450SD99_9GAMM</name>
<dbReference type="AlphaFoldDB" id="A0A450SD99"/>
<evidence type="ECO:0000259" key="3">
    <source>
        <dbReference type="PROSITE" id="PS50893"/>
    </source>
</evidence>
<accession>A0A450SD99</accession>
<dbReference type="InterPro" id="IPR003593">
    <property type="entry name" value="AAA+_ATPase"/>
</dbReference>
<dbReference type="PROSITE" id="PS50893">
    <property type="entry name" value="ABC_TRANSPORTER_2"/>
    <property type="match status" value="1"/>
</dbReference>
<evidence type="ECO:0000256" key="2">
    <source>
        <dbReference type="ARBA" id="ARBA00022840"/>
    </source>
</evidence>
<dbReference type="SMART" id="SM00382">
    <property type="entry name" value="AAA"/>
    <property type="match status" value="1"/>
</dbReference>
<organism evidence="5">
    <name type="scientific">Candidatus Kentrum sp. FM</name>
    <dbReference type="NCBI Taxonomy" id="2126340"/>
    <lineage>
        <taxon>Bacteria</taxon>
        <taxon>Pseudomonadati</taxon>
        <taxon>Pseudomonadota</taxon>
        <taxon>Gammaproteobacteria</taxon>
        <taxon>Candidatus Kentrum</taxon>
    </lineage>
</organism>
<gene>
    <name evidence="5" type="ORF">BECKFM1743A_GA0114220_100837</name>
    <name evidence="6" type="ORF">BECKFM1743B_GA0114221_100788</name>
    <name evidence="4" type="ORF">BECKFM1743C_GA0114222_1001512</name>
</gene>
<protein>
    <recommendedName>
        <fullName evidence="3">ABC transporter domain-containing protein</fullName>
    </recommendedName>
</protein>
<dbReference type="EMBL" id="CAADEZ010000083">
    <property type="protein sequence ID" value="VFJ50386.1"/>
    <property type="molecule type" value="Genomic_DNA"/>
</dbReference>
<evidence type="ECO:0000313" key="4">
    <source>
        <dbReference type="EMBL" id="VFJ44674.1"/>
    </source>
</evidence>
<dbReference type="EMBL" id="CAADFL010000078">
    <property type="protein sequence ID" value="VFK08676.1"/>
    <property type="molecule type" value="Genomic_DNA"/>
</dbReference>
<evidence type="ECO:0000313" key="6">
    <source>
        <dbReference type="EMBL" id="VFK08676.1"/>
    </source>
</evidence>
<dbReference type="PANTHER" id="PTHR43790">
    <property type="entry name" value="CARBOHYDRATE TRANSPORT ATP-BINDING PROTEIN MG119-RELATED"/>
    <property type="match status" value="1"/>
</dbReference>
<dbReference type="PANTHER" id="PTHR43790:SF4">
    <property type="entry name" value="GUANOSINE IMPORT ATP-BINDING PROTEIN NUPO"/>
    <property type="match status" value="1"/>
</dbReference>
<dbReference type="EMBL" id="CAADFA010000015">
    <property type="protein sequence ID" value="VFJ44674.1"/>
    <property type="molecule type" value="Genomic_DNA"/>
</dbReference>
<dbReference type="GO" id="GO:0005524">
    <property type="term" value="F:ATP binding"/>
    <property type="evidence" value="ECO:0007669"/>
    <property type="project" value="UniProtKB-KW"/>
</dbReference>
<dbReference type="GO" id="GO:0016887">
    <property type="term" value="F:ATP hydrolysis activity"/>
    <property type="evidence" value="ECO:0007669"/>
    <property type="project" value="InterPro"/>
</dbReference>
<proteinExistence type="predicted"/>
<feature type="domain" description="ABC transporter" evidence="3">
    <location>
        <begin position="3"/>
        <end position="243"/>
    </location>
</feature>
<reference evidence="5" key="1">
    <citation type="submission" date="2019-02" db="EMBL/GenBank/DDBJ databases">
        <authorList>
            <person name="Gruber-Vodicka R. H."/>
            <person name="Seah K. B. B."/>
        </authorList>
    </citation>
    <scope>NUCLEOTIDE SEQUENCE</scope>
    <source>
        <strain evidence="5">BECK_BZ163</strain>
        <strain evidence="6">BECK_BZ164</strain>
        <strain evidence="4">BECK_BZ165</strain>
    </source>
</reference>
<dbReference type="InterPro" id="IPR003439">
    <property type="entry name" value="ABC_transporter-like_ATP-bd"/>
</dbReference>
<dbReference type="SUPFAM" id="SSF52540">
    <property type="entry name" value="P-loop containing nucleoside triphosphate hydrolases"/>
    <property type="match status" value="1"/>
</dbReference>
<dbReference type="InterPro" id="IPR050107">
    <property type="entry name" value="ABC_carbohydrate_import_ATPase"/>
</dbReference>
<dbReference type="Pfam" id="PF00005">
    <property type="entry name" value="ABC_tran"/>
    <property type="match status" value="1"/>
</dbReference>
<evidence type="ECO:0000256" key="1">
    <source>
        <dbReference type="ARBA" id="ARBA00022741"/>
    </source>
</evidence>
<dbReference type="Gene3D" id="3.40.50.300">
    <property type="entry name" value="P-loop containing nucleotide triphosphate hydrolases"/>
    <property type="match status" value="1"/>
</dbReference>
<sequence length="243" mass="27053">MDLISPAMTKHFPARNVGEDFTLSLPEIRYRVGELVFLMGHNGSGKSVYGRLLSGEWNANEGVAHIRWSEKDTQIAPGMGVVMQQVDQNLALDLTILENLVLRIPRHGWAILNKPSTQHRHRAEASLSNHPELFRKRHHQVSTLSLGQRQTLAFLCARFQSSDVLLLDEFLASTDRATSQSLLAMVRDFVAESGTAIIISHDPAMAFEEADRIVVLQRGSLVGDIQKGQDGWALKPLEDLISL</sequence>
<dbReference type="InterPro" id="IPR027417">
    <property type="entry name" value="P-loop_NTPase"/>
</dbReference>
<keyword evidence="1" id="KW-0547">Nucleotide-binding</keyword>
<evidence type="ECO:0000313" key="5">
    <source>
        <dbReference type="EMBL" id="VFJ50386.1"/>
    </source>
</evidence>